<name>A0AA38KDF1_9AGAR</name>
<comment type="caution">
    <text evidence="4">The sequence shown here is derived from an EMBL/GenBank/DDBJ whole genome shotgun (WGS) entry which is preliminary data.</text>
</comment>
<gene>
    <name evidence="4" type="ORF">GGU10DRAFT_52939</name>
</gene>
<dbReference type="Pfam" id="PF00076">
    <property type="entry name" value="RRM_1"/>
    <property type="match status" value="1"/>
</dbReference>
<keyword evidence="1" id="KW-0694">RNA-binding</keyword>
<evidence type="ECO:0000313" key="5">
    <source>
        <dbReference type="Proteomes" id="UP001163798"/>
    </source>
</evidence>
<dbReference type="AlphaFoldDB" id="A0AA38KDF1"/>
<reference evidence="4" key="1">
    <citation type="submission" date="2022-08" db="EMBL/GenBank/DDBJ databases">
        <authorList>
            <consortium name="DOE Joint Genome Institute"/>
            <person name="Min B."/>
            <person name="Riley R."/>
            <person name="Sierra-Patev S."/>
            <person name="Naranjo-Ortiz M."/>
            <person name="Looney B."/>
            <person name="Konkel Z."/>
            <person name="Slot J.C."/>
            <person name="Sakamoto Y."/>
            <person name="Steenwyk J.L."/>
            <person name="Rokas A."/>
            <person name="Carro J."/>
            <person name="Camarero S."/>
            <person name="Ferreira P."/>
            <person name="Molpeceres G."/>
            <person name="Ruiz-Duenas F.J."/>
            <person name="Serrano A."/>
            <person name="Henrissat B."/>
            <person name="Drula E."/>
            <person name="Hughes K.W."/>
            <person name="Mata J.L."/>
            <person name="Ishikawa N.K."/>
            <person name="Vargas-Isla R."/>
            <person name="Ushijima S."/>
            <person name="Smith C.A."/>
            <person name="Ahrendt S."/>
            <person name="Andreopoulos W."/>
            <person name="He G."/>
            <person name="Labutti K."/>
            <person name="Lipzen A."/>
            <person name="Ng V."/>
            <person name="Sandor L."/>
            <person name="Barry K."/>
            <person name="Martinez A.T."/>
            <person name="Xiao Y."/>
            <person name="Gibbons J.G."/>
            <person name="Terashima K."/>
            <person name="Hibbett D.S."/>
            <person name="Grigoriev I.V."/>
        </authorList>
    </citation>
    <scope>NUCLEOTIDE SEQUENCE</scope>
    <source>
        <strain evidence="4">TFB10291</strain>
    </source>
</reference>
<dbReference type="Proteomes" id="UP001163798">
    <property type="component" value="Unassembled WGS sequence"/>
</dbReference>
<dbReference type="SUPFAM" id="SSF54928">
    <property type="entry name" value="RNA-binding domain, RBD"/>
    <property type="match status" value="1"/>
</dbReference>
<feature type="region of interest" description="Disordered" evidence="2">
    <location>
        <begin position="276"/>
        <end position="302"/>
    </location>
</feature>
<organism evidence="4 5">
    <name type="scientific">Lentinula aff. detonsa</name>
    <dbReference type="NCBI Taxonomy" id="2804958"/>
    <lineage>
        <taxon>Eukaryota</taxon>
        <taxon>Fungi</taxon>
        <taxon>Dikarya</taxon>
        <taxon>Basidiomycota</taxon>
        <taxon>Agaricomycotina</taxon>
        <taxon>Agaricomycetes</taxon>
        <taxon>Agaricomycetidae</taxon>
        <taxon>Agaricales</taxon>
        <taxon>Marasmiineae</taxon>
        <taxon>Omphalotaceae</taxon>
        <taxon>Lentinula</taxon>
    </lineage>
</organism>
<keyword evidence="5" id="KW-1185">Reference proteome</keyword>
<dbReference type="GO" id="GO:0003723">
    <property type="term" value="F:RNA binding"/>
    <property type="evidence" value="ECO:0007669"/>
    <property type="project" value="UniProtKB-UniRule"/>
</dbReference>
<dbReference type="CDD" id="cd00590">
    <property type="entry name" value="RRM_SF"/>
    <property type="match status" value="1"/>
</dbReference>
<dbReference type="EMBL" id="MU793420">
    <property type="protein sequence ID" value="KAJ3783433.1"/>
    <property type="molecule type" value="Genomic_DNA"/>
</dbReference>
<evidence type="ECO:0000256" key="2">
    <source>
        <dbReference type="SAM" id="MobiDB-lite"/>
    </source>
</evidence>
<feature type="region of interest" description="Disordered" evidence="2">
    <location>
        <begin position="202"/>
        <end position="229"/>
    </location>
</feature>
<evidence type="ECO:0000256" key="1">
    <source>
        <dbReference type="PROSITE-ProRule" id="PRU00176"/>
    </source>
</evidence>
<dbReference type="InterPro" id="IPR035979">
    <property type="entry name" value="RBD_domain_sf"/>
</dbReference>
<accession>A0AA38KDF1</accession>
<dbReference type="InterPro" id="IPR012677">
    <property type="entry name" value="Nucleotide-bd_a/b_plait_sf"/>
</dbReference>
<dbReference type="SMART" id="SM00360">
    <property type="entry name" value="RRM"/>
    <property type="match status" value="1"/>
</dbReference>
<sequence length="324" mass="36224">MSLTDSQLETIFLGGLPDCGREDIVKLCAHTGRIASTRVRKGFAFVDYYKLADAAFGIKFLNGMRFKGKKITAEFARRRRTSGSKIEIVQTSVDTSKHKSGSGVACSEPGIAGYQSTECTESSLSCFCCVSANRFIRQCPRCAISADSLRARDLSPHTGGDDLKDNHLGAYSSHPRSPRGLHKFADNSVSCFDGRNELRRNFGERDPRPLYTRISPPTEDSTVSDVLDSKPSQRLADRITRAHIVRHRTQTDSERESNAAAPNTLDVWLCPRHHQEQRGRRFSRSRSPGLQVPRRNVPRMSHNHNYYSEGYFQASVPASGSRHF</sequence>
<protein>
    <recommendedName>
        <fullName evidence="3">RRM domain-containing protein</fullName>
    </recommendedName>
</protein>
<feature type="domain" description="RRM" evidence="3">
    <location>
        <begin position="9"/>
        <end position="78"/>
    </location>
</feature>
<dbReference type="PROSITE" id="PS50102">
    <property type="entry name" value="RRM"/>
    <property type="match status" value="1"/>
</dbReference>
<dbReference type="Gene3D" id="3.30.70.330">
    <property type="match status" value="1"/>
</dbReference>
<dbReference type="InterPro" id="IPR000504">
    <property type="entry name" value="RRM_dom"/>
</dbReference>
<evidence type="ECO:0000313" key="4">
    <source>
        <dbReference type="EMBL" id="KAJ3783433.1"/>
    </source>
</evidence>
<evidence type="ECO:0000259" key="3">
    <source>
        <dbReference type="PROSITE" id="PS50102"/>
    </source>
</evidence>
<proteinExistence type="predicted"/>